<feature type="domain" description="PAC" evidence="19">
    <location>
        <begin position="367"/>
        <end position="419"/>
    </location>
</feature>
<keyword evidence="9" id="KW-0808">Transferase</keyword>
<protein>
    <recommendedName>
        <fullName evidence="3">Blue-light-activated histidine kinase</fullName>
        <ecNumber evidence="2">2.7.13.3</ecNumber>
    </recommendedName>
</protein>
<evidence type="ECO:0000313" key="20">
    <source>
        <dbReference type="EMBL" id="NBJ26140.1"/>
    </source>
</evidence>
<evidence type="ECO:0000256" key="15">
    <source>
        <dbReference type="ARBA" id="ARBA00023026"/>
    </source>
</evidence>
<keyword evidence="21" id="KW-1185">Reference proteome</keyword>
<keyword evidence="4" id="KW-0600">Photoreceptor protein</keyword>
<evidence type="ECO:0000256" key="3">
    <source>
        <dbReference type="ARBA" id="ARBA00021740"/>
    </source>
</evidence>
<evidence type="ECO:0000256" key="5">
    <source>
        <dbReference type="ARBA" id="ARBA00022553"/>
    </source>
</evidence>
<organism evidence="20 21">
    <name type="scientific">Microvirga arsenatis</name>
    <dbReference type="NCBI Taxonomy" id="2692265"/>
    <lineage>
        <taxon>Bacteria</taxon>
        <taxon>Pseudomonadati</taxon>
        <taxon>Pseudomonadota</taxon>
        <taxon>Alphaproteobacteria</taxon>
        <taxon>Hyphomicrobiales</taxon>
        <taxon>Methylobacteriaceae</taxon>
        <taxon>Microvirga</taxon>
    </lineage>
</organism>
<proteinExistence type="predicted"/>
<dbReference type="InterPro" id="IPR013655">
    <property type="entry name" value="PAS_fold_3"/>
</dbReference>
<dbReference type="PROSITE" id="PS50113">
    <property type="entry name" value="PAC"/>
    <property type="match status" value="1"/>
</dbReference>
<comment type="catalytic activity">
    <reaction evidence="1">
        <text>ATP + protein L-histidine = ADP + protein N-phospho-L-histidine.</text>
        <dbReference type="EC" id="2.7.13.3"/>
    </reaction>
</comment>
<keyword evidence="13" id="KW-0067">ATP-binding</keyword>
<feature type="domain" description="PAS" evidence="18">
    <location>
        <begin position="52"/>
        <end position="99"/>
    </location>
</feature>
<evidence type="ECO:0000256" key="9">
    <source>
        <dbReference type="ARBA" id="ARBA00022679"/>
    </source>
</evidence>
<evidence type="ECO:0000313" key="21">
    <source>
        <dbReference type="Proteomes" id="UP000818323"/>
    </source>
</evidence>
<dbReference type="PANTHER" id="PTHR41523:SF7">
    <property type="entry name" value="HISTIDINE KINASE"/>
    <property type="match status" value="1"/>
</dbReference>
<dbReference type="Pfam" id="PF08447">
    <property type="entry name" value="PAS_3"/>
    <property type="match status" value="1"/>
</dbReference>
<evidence type="ECO:0000256" key="10">
    <source>
        <dbReference type="ARBA" id="ARBA00022737"/>
    </source>
</evidence>
<evidence type="ECO:0000256" key="4">
    <source>
        <dbReference type="ARBA" id="ARBA00022543"/>
    </source>
</evidence>
<feature type="compositionally biased region" description="Basic and acidic residues" evidence="17">
    <location>
        <begin position="1"/>
        <end position="10"/>
    </location>
</feature>
<feature type="domain" description="PAS" evidence="18">
    <location>
        <begin position="292"/>
        <end position="363"/>
    </location>
</feature>
<dbReference type="Gene3D" id="3.30.450.20">
    <property type="entry name" value="PAS domain"/>
    <property type="match status" value="3"/>
</dbReference>
<evidence type="ECO:0000259" key="19">
    <source>
        <dbReference type="PROSITE" id="PS50113"/>
    </source>
</evidence>
<keyword evidence="7" id="KW-0285">Flavoprotein</keyword>
<dbReference type="InterPro" id="IPR036890">
    <property type="entry name" value="HATPase_C_sf"/>
</dbReference>
<evidence type="ECO:0000256" key="17">
    <source>
        <dbReference type="SAM" id="MobiDB-lite"/>
    </source>
</evidence>
<evidence type="ECO:0000256" key="12">
    <source>
        <dbReference type="ARBA" id="ARBA00022777"/>
    </source>
</evidence>
<evidence type="ECO:0000256" key="7">
    <source>
        <dbReference type="ARBA" id="ARBA00022630"/>
    </source>
</evidence>
<comment type="caution">
    <text evidence="20">The sequence shown here is derived from an EMBL/GenBank/DDBJ whole genome shotgun (WGS) entry which is preliminary data.</text>
</comment>
<dbReference type="PROSITE" id="PS50112">
    <property type="entry name" value="PAS"/>
    <property type="match status" value="3"/>
</dbReference>
<keyword evidence="14" id="KW-0157">Chromophore</keyword>
<dbReference type="Proteomes" id="UP000818323">
    <property type="component" value="Unassembled WGS sequence"/>
</dbReference>
<dbReference type="Gene3D" id="2.10.70.100">
    <property type="match status" value="1"/>
</dbReference>
<evidence type="ECO:0000256" key="16">
    <source>
        <dbReference type="ARBA" id="ARBA00023170"/>
    </source>
</evidence>
<dbReference type="Gene3D" id="3.30.565.10">
    <property type="entry name" value="Histidine kinase-like ATPase, C-terminal domain"/>
    <property type="match status" value="1"/>
</dbReference>
<evidence type="ECO:0000256" key="13">
    <source>
        <dbReference type="ARBA" id="ARBA00022840"/>
    </source>
</evidence>
<dbReference type="EC" id="2.7.13.3" evidence="2"/>
<keyword evidence="16" id="KW-0675">Receptor</keyword>
<accession>A0ABW9Z357</accession>
<keyword evidence="6" id="KW-0716">Sensory transduction</keyword>
<dbReference type="InterPro" id="IPR000014">
    <property type="entry name" value="PAS"/>
</dbReference>
<dbReference type="Pfam" id="PF07536">
    <property type="entry name" value="HWE_HK"/>
    <property type="match status" value="1"/>
</dbReference>
<feature type="region of interest" description="Disordered" evidence="17">
    <location>
        <begin position="1"/>
        <end position="21"/>
    </location>
</feature>
<keyword evidence="10" id="KW-0677">Repeat</keyword>
<evidence type="ECO:0000259" key="18">
    <source>
        <dbReference type="PROSITE" id="PS50112"/>
    </source>
</evidence>
<feature type="domain" description="PAS" evidence="18">
    <location>
        <begin position="168"/>
        <end position="238"/>
    </location>
</feature>
<keyword evidence="5" id="KW-0597">Phosphoprotein</keyword>
<evidence type="ECO:0000256" key="2">
    <source>
        <dbReference type="ARBA" id="ARBA00012438"/>
    </source>
</evidence>
<evidence type="ECO:0000256" key="11">
    <source>
        <dbReference type="ARBA" id="ARBA00022741"/>
    </source>
</evidence>
<dbReference type="Pfam" id="PF08448">
    <property type="entry name" value="PAS_4"/>
    <property type="match status" value="2"/>
</dbReference>
<dbReference type="RefSeq" id="WP_161724318.1">
    <property type="nucleotide sequence ID" value="NZ_JAAAXI010000012.1"/>
</dbReference>
<name>A0ABW9Z357_9HYPH</name>
<evidence type="ECO:0000256" key="1">
    <source>
        <dbReference type="ARBA" id="ARBA00000085"/>
    </source>
</evidence>
<keyword evidence="15" id="KW-0843">Virulence</keyword>
<dbReference type="SMART" id="SM00911">
    <property type="entry name" value="HWE_HK"/>
    <property type="match status" value="1"/>
</dbReference>
<dbReference type="InterPro" id="IPR001610">
    <property type="entry name" value="PAC"/>
</dbReference>
<dbReference type="SUPFAM" id="SSF55785">
    <property type="entry name" value="PYP-like sensor domain (PAS domain)"/>
    <property type="match status" value="3"/>
</dbReference>
<dbReference type="InterPro" id="IPR000700">
    <property type="entry name" value="PAS-assoc_C"/>
</dbReference>
<dbReference type="EMBL" id="JAAAXJ010000010">
    <property type="protein sequence ID" value="NBJ26140.1"/>
    <property type="molecule type" value="Genomic_DNA"/>
</dbReference>
<keyword evidence="8" id="KW-0288">FMN</keyword>
<evidence type="ECO:0000256" key="8">
    <source>
        <dbReference type="ARBA" id="ARBA00022643"/>
    </source>
</evidence>
<keyword evidence="11" id="KW-0547">Nucleotide-binding</keyword>
<gene>
    <name evidence="20" type="ORF">GR303_17490</name>
</gene>
<dbReference type="NCBIfam" id="TIGR00229">
    <property type="entry name" value="sensory_box"/>
    <property type="match status" value="3"/>
</dbReference>
<evidence type="ECO:0000256" key="14">
    <source>
        <dbReference type="ARBA" id="ARBA00022991"/>
    </source>
</evidence>
<dbReference type="CDD" id="cd00130">
    <property type="entry name" value="PAS"/>
    <property type="match status" value="3"/>
</dbReference>
<dbReference type="PANTHER" id="PTHR41523">
    <property type="entry name" value="TWO-COMPONENT SYSTEM SENSOR PROTEIN"/>
    <property type="match status" value="1"/>
</dbReference>
<sequence length="622" mass="68475">MPPSNPDDHSPASALPMVGSPGVRPMSLIGLERESREQQIRFRGAPEGQAAPATLLEGVLEGIPDAFYAVDEHLRLTHANRHACLLWGKPREELIGRSLADALPEGATSEAWIFHEAALRSREPLQVEVQSAGRWLWFTIHPLAGGGLTVCCRDVTQSKEAETALRESEERLRKVTDRLPVLIAYVDAEHRYRFNNKAYETWLGCSPESIQGAHLRDVLGWMRYEAIKPFVQAALAGQPVGYEAWVELPDGKRYVKTEYIPERNADGEVDGFYVLISDITGYWHSQNALAQSEARLRLALDAGRMAIWELDAASDTIGVNPELNRLLGIPSDISLTSEEIRSRYYPGERGRLQEAAVGALARGERYVESELQIVGYDGTPRWLLLRAELQDIRNGQPMRMLGVALDITERKKNEEHQRLLLNELNHRVKNTLSTVQSIASQSLRNAASAAEARSAIEGRLLALSRAHDVLTREHWDGASLQEVVQQGIAPFQSQGHGRFDIQGEDMRLPPRVALSVAMALQELGTNAVKYGALSTEGGRIAIRWTLTGTGGGKGLELVWQETGGPPVAEPTRKGFGTRLIERSLAQELHGDVSIAFMPAGLICSIRATLPLVGQAPPATPVM</sequence>
<dbReference type="InterPro" id="IPR013656">
    <property type="entry name" value="PAS_4"/>
</dbReference>
<dbReference type="SMART" id="SM00086">
    <property type="entry name" value="PAC"/>
    <property type="match status" value="2"/>
</dbReference>
<dbReference type="InterPro" id="IPR035965">
    <property type="entry name" value="PAS-like_dom_sf"/>
</dbReference>
<keyword evidence="12" id="KW-0418">Kinase</keyword>
<dbReference type="SMART" id="SM00091">
    <property type="entry name" value="PAS"/>
    <property type="match status" value="3"/>
</dbReference>
<reference evidence="20 21" key="1">
    <citation type="submission" date="2020-01" db="EMBL/GenBank/DDBJ databases">
        <title>Microvirga sp. nov., an arsenate reduction bacterium isolated from Tibet hotspring sediments.</title>
        <authorList>
            <person name="Yuan C.-G."/>
        </authorList>
    </citation>
    <scope>NUCLEOTIDE SEQUENCE [LARGE SCALE GENOMIC DNA]</scope>
    <source>
        <strain evidence="20 21">SYSU G3D203</strain>
    </source>
</reference>
<evidence type="ECO:0000256" key="6">
    <source>
        <dbReference type="ARBA" id="ARBA00022606"/>
    </source>
</evidence>
<dbReference type="InterPro" id="IPR011102">
    <property type="entry name" value="Sig_transdc_His_kinase_HWE"/>
</dbReference>